<protein>
    <recommendedName>
        <fullName evidence="2">RAMA domain-containing protein</fullName>
    </recommendedName>
</protein>
<dbReference type="Pfam" id="PF18755">
    <property type="entry name" value="RAMA"/>
    <property type="match status" value="1"/>
</dbReference>
<dbReference type="EMBL" id="KL363189">
    <property type="protein sequence ID" value="KFD57242.1"/>
    <property type="molecule type" value="Genomic_DNA"/>
</dbReference>
<keyword evidence="5" id="KW-1185">Reference proteome</keyword>
<evidence type="ECO:0000256" key="1">
    <source>
        <dbReference type="SAM" id="MobiDB-lite"/>
    </source>
</evidence>
<dbReference type="Proteomes" id="UP000030764">
    <property type="component" value="Unassembled WGS sequence"/>
</dbReference>
<reference evidence="4 5" key="1">
    <citation type="journal article" date="2014" name="Nat. Genet.">
        <title>Genome and transcriptome of the porcine whipworm Trichuris suis.</title>
        <authorList>
            <person name="Jex A.R."/>
            <person name="Nejsum P."/>
            <person name="Schwarz E.M."/>
            <person name="Hu L."/>
            <person name="Young N.D."/>
            <person name="Hall R.S."/>
            <person name="Korhonen P.K."/>
            <person name="Liao S."/>
            <person name="Thamsborg S."/>
            <person name="Xia J."/>
            <person name="Xu P."/>
            <person name="Wang S."/>
            <person name="Scheerlinck J.P."/>
            <person name="Hofmann A."/>
            <person name="Sternberg P.W."/>
            <person name="Wang J."/>
            <person name="Gasser R.B."/>
        </authorList>
    </citation>
    <scope>NUCLEOTIDE SEQUENCE [LARGE SCALE GENOMIC DNA]</scope>
    <source>
        <strain evidence="4">DCEP-RM93F</strain>
        <strain evidence="3">DCEP-RM93M</strain>
    </source>
</reference>
<gene>
    <name evidence="3" type="ORF">M513_01753</name>
    <name evidence="4" type="ORF">M514_01753</name>
</gene>
<dbReference type="Proteomes" id="UP000030758">
    <property type="component" value="Unassembled WGS sequence"/>
</dbReference>
<accession>A0A085NT36</accession>
<evidence type="ECO:0000313" key="4">
    <source>
        <dbReference type="EMBL" id="KFD72632.1"/>
    </source>
</evidence>
<feature type="compositionally biased region" description="Basic and acidic residues" evidence="1">
    <location>
        <begin position="162"/>
        <end position="176"/>
    </location>
</feature>
<feature type="region of interest" description="Disordered" evidence="1">
    <location>
        <begin position="1"/>
        <end position="29"/>
    </location>
</feature>
<evidence type="ECO:0000313" key="5">
    <source>
        <dbReference type="Proteomes" id="UP000030764"/>
    </source>
</evidence>
<feature type="domain" description="RAMA" evidence="2">
    <location>
        <begin position="184"/>
        <end position="264"/>
    </location>
</feature>
<feature type="region of interest" description="Disordered" evidence="1">
    <location>
        <begin position="376"/>
        <end position="410"/>
    </location>
</feature>
<evidence type="ECO:0000313" key="3">
    <source>
        <dbReference type="EMBL" id="KFD57242.1"/>
    </source>
</evidence>
<feature type="region of interest" description="Disordered" evidence="1">
    <location>
        <begin position="128"/>
        <end position="195"/>
    </location>
</feature>
<feature type="compositionally biased region" description="Basic and acidic residues" evidence="1">
    <location>
        <begin position="376"/>
        <end position="387"/>
    </location>
</feature>
<name>A0A085NT36_9BILA</name>
<proteinExistence type="predicted"/>
<dbReference type="EMBL" id="KL367476">
    <property type="protein sequence ID" value="KFD72632.1"/>
    <property type="molecule type" value="Genomic_DNA"/>
</dbReference>
<dbReference type="InterPro" id="IPR040843">
    <property type="entry name" value="RAMA"/>
</dbReference>
<dbReference type="AlphaFoldDB" id="A0A085NT36"/>
<organism evidence="4">
    <name type="scientific">Trichuris suis</name>
    <name type="common">pig whipworm</name>
    <dbReference type="NCBI Taxonomy" id="68888"/>
    <lineage>
        <taxon>Eukaryota</taxon>
        <taxon>Metazoa</taxon>
        <taxon>Ecdysozoa</taxon>
        <taxon>Nematoda</taxon>
        <taxon>Enoplea</taxon>
        <taxon>Dorylaimia</taxon>
        <taxon>Trichinellida</taxon>
        <taxon>Trichuridae</taxon>
        <taxon>Trichuris</taxon>
    </lineage>
</organism>
<evidence type="ECO:0000259" key="2">
    <source>
        <dbReference type="Pfam" id="PF18755"/>
    </source>
</evidence>
<feature type="compositionally biased region" description="Polar residues" evidence="1">
    <location>
        <begin position="142"/>
        <end position="156"/>
    </location>
</feature>
<sequence>MPRVEQLRSNPFQMHPLREEKARNDSTSYQPFQFSPVYSPSLSPVRMPSIWDIDERRIGDTKDDHGDNASDCSSRATPFFHSYSRQNSFYSIPSQNNESGYCSSLELSLPREPGSLSSIIHDSCDMVNSDPAGAMDSEKLSQESLFSSTQPRNNPECTFRQESVKDDHESSVHVDYQEDSSGSTYHHANERPRQAVTQVKVKQMIKEGIIEPGVNTLVYEDLQGKLHYGSLLPNGSIQANMKKGPTFRCISSWIRHCRIKNGCTSTSLSETLRVAYRGVSFGRIMRVLCSDTPSAAAVQQLIKNANKSSDVGRGKRARRLPETTITENNCSTLTSDASCLSDFPLAALISTLSMLLKQLTELAQVLPTLLAAKEQKMKKVPREREKTTVLSSPYRAAEATSAIRRKRRKR</sequence>